<dbReference type="RefSeq" id="WP_095098218.1">
    <property type="nucleotide sequence ID" value="NZ_CAMIQD010000001.1"/>
</dbReference>
<dbReference type="SUPFAM" id="SSF55961">
    <property type="entry name" value="Bet v1-like"/>
    <property type="match status" value="1"/>
</dbReference>
<dbReference type="InterPro" id="IPR023393">
    <property type="entry name" value="START-like_dom_sf"/>
</dbReference>
<dbReference type="PANTHER" id="PTHR39332">
    <property type="entry name" value="BLL4707 PROTEIN"/>
    <property type="match status" value="1"/>
</dbReference>
<gene>
    <name evidence="1" type="ORF">SAMEA4384070_03164</name>
</gene>
<dbReference type="PANTHER" id="PTHR39332:SF7">
    <property type="entry name" value="SRPBCC FAMILY PROTEIN"/>
    <property type="match status" value="1"/>
</dbReference>
<sequence length="146" mass="16574">MSVVKFNATVAADANRVWQTLRQFGRISEWHPAIRSSEIEDHQPDGLPGCKRRLVLENGDILREQLLMVDETRQAFSYRFIESPLPVDDYVATVSLIPLTGRDETVIVWQASFEAHAREKAPEITAIVQELIMSGHRSLADFIEGR</sequence>
<dbReference type="Gene3D" id="3.30.530.20">
    <property type="match status" value="1"/>
</dbReference>
<dbReference type="CDD" id="cd07821">
    <property type="entry name" value="PYR_PYL_RCAR_like"/>
    <property type="match status" value="1"/>
</dbReference>
<dbReference type="Proteomes" id="UP000215134">
    <property type="component" value="Chromosome 1"/>
</dbReference>
<keyword evidence="2" id="KW-1185">Reference proteome</keyword>
<evidence type="ECO:0000313" key="2">
    <source>
        <dbReference type="Proteomes" id="UP000215134"/>
    </source>
</evidence>
<name>A0A240C7Y4_SERFI</name>
<dbReference type="AlphaFoldDB" id="A0A240C7Y4"/>
<dbReference type="KEGG" id="sfj:SAMEA4384070_3164"/>
<accession>A0A240C7Y4</accession>
<dbReference type="Pfam" id="PF10604">
    <property type="entry name" value="Polyketide_cyc2"/>
    <property type="match status" value="1"/>
</dbReference>
<dbReference type="EMBL" id="LT906479">
    <property type="protein sequence ID" value="SNW03178.1"/>
    <property type="molecule type" value="Genomic_DNA"/>
</dbReference>
<dbReference type="GeneID" id="75028307"/>
<reference evidence="1 2" key="1">
    <citation type="submission" date="2017-06" db="EMBL/GenBank/DDBJ databases">
        <authorList>
            <consortium name="Pathogen Informatics"/>
        </authorList>
    </citation>
    <scope>NUCLEOTIDE SEQUENCE [LARGE SCALE GENOMIC DNA]</scope>
    <source>
        <strain evidence="1 2">NCTC12148</strain>
    </source>
</reference>
<protein>
    <submittedName>
        <fullName evidence="1">Polyketide cyclase / dehydrase and lipid transport</fullName>
    </submittedName>
</protein>
<evidence type="ECO:0000313" key="1">
    <source>
        <dbReference type="EMBL" id="SNW03178.1"/>
    </source>
</evidence>
<organism evidence="1 2">
    <name type="scientific">Serratia ficaria</name>
    <dbReference type="NCBI Taxonomy" id="61651"/>
    <lineage>
        <taxon>Bacteria</taxon>
        <taxon>Pseudomonadati</taxon>
        <taxon>Pseudomonadota</taxon>
        <taxon>Gammaproteobacteria</taxon>
        <taxon>Enterobacterales</taxon>
        <taxon>Yersiniaceae</taxon>
        <taxon>Serratia</taxon>
    </lineage>
</organism>
<dbReference type="InterPro" id="IPR019587">
    <property type="entry name" value="Polyketide_cyclase/dehydratase"/>
</dbReference>
<dbReference type="OrthoDB" id="1364128at2"/>
<proteinExistence type="predicted"/>